<evidence type="ECO:0000313" key="5">
    <source>
        <dbReference type="EMBL" id="GAA4049104.1"/>
    </source>
</evidence>
<dbReference type="PANTHER" id="PTHR12147:SF26">
    <property type="entry name" value="PEPTIDASE M28 DOMAIN-CONTAINING PROTEIN"/>
    <property type="match status" value="1"/>
</dbReference>
<evidence type="ECO:0000256" key="1">
    <source>
        <dbReference type="ARBA" id="ARBA00022729"/>
    </source>
</evidence>
<name>A0ABP7UQ89_9FLAO</name>
<proteinExistence type="predicted"/>
<feature type="signal peptide" evidence="2">
    <location>
        <begin position="1"/>
        <end position="23"/>
    </location>
</feature>
<dbReference type="InterPro" id="IPR026444">
    <property type="entry name" value="Secre_tail"/>
</dbReference>
<evidence type="ECO:0000259" key="3">
    <source>
        <dbReference type="Pfam" id="PF04389"/>
    </source>
</evidence>
<comment type="caution">
    <text evidence="5">The sequence shown here is derived from an EMBL/GenBank/DDBJ whole genome shotgun (WGS) entry which is preliminary data.</text>
</comment>
<reference evidence="6" key="1">
    <citation type="journal article" date="2019" name="Int. J. Syst. Evol. Microbiol.">
        <title>The Global Catalogue of Microorganisms (GCM) 10K type strain sequencing project: providing services to taxonomists for standard genome sequencing and annotation.</title>
        <authorList>
            <consortium name="The Broad Institute Genomics Platform"/>
            <consortium name="The Broad Institute Genome Sequencing Center for Infectious Disease"/>
            <person name="Wu L."/>
            <person name="Ma J."/>
        </authorList>
    </citation>
    <scope>NUCLEOTIDE SEQUENCE [LARGE SCALE GENOMIC DNA]</scope>
    <source>
        <strain evidence="6">JCM 17068</strain>
    </source>
</reference>
<dbReference type="Gene3D" id="3.40.630.10">
    <property type="entry name" value="Zn peptidases"/>
    <property type="match status" value="1"/>
</dbReference>
<dbReference type="SUPFAM" id="SSF53187">
    <property type="entry name" value="Zn-dependent exopeptidases"/>
    <property type="match status" value="1"/>
</dbReference>
<dbReference type="InterPro" id="IPR007484">
    <property type="entry name" value="Peptidase_M28"/>
</dbReference>
<keyword evidence="1 2" id="KW-0732">Signal</keyword>
<dbReference type="RefSeq" id="WP_345092627.1">
    <property type="nucleotide sequence ID" value="NZ_BAABCS010000014.1"/>
</dbReference>
<dbReference type="InterPro" id="IPR045175">
    <property type="entry name" value="M28_fam"/>
</dbReference>
<dbReference type="Pfam" id="PF18962">
    <property type="entry name" value="Por_Secre_tail"/>
    <property type="match status" value="1"/>
</dbReference>
<sequence length="398" mass="43602">MNFTKRNLLLFVFTLVFTTNLFGQTFEQAYANVVNQCSQSNITTNLTQYEALGVKRRGTPALQNTLDWLKNKYLSYGYTASQLQEYSYTYAGSTAVCKNLVVTKIGTVYPNTFLIVCGHYDSIVGTGTNDNGSGVVSILETARLLQNIPTEYSIKFINFSGEEDGLKGSQNYVSAVVNSTTPKMDIRLVFNLDEVGGVAGMVNNTITCERDTSSPTVNNAASSAFTNQLITCVGLYSPLNTFLASAYASDYMSFQSNSDIITGFFEKNETTHKHTATDLLVNMDPVYNYNVAKATIGATMHFAKASTTVLSLDANSSDFNVSFFPNPTKDTLNINLGSITETNYTFSLIDINGKEVLNETIKNAKFIESIPVSNLSKGIYLGVLNVGEKRITKKVVID</sequence>
<evidence type="ECO:0008006" key="7">
    <source>
        <dbReference type="Google" id="ProtNLM"/>
    </source>
</evidence>
<dbReference type="NCBIfam" id="TIGR04183">
    <property type="entry name" value="Por_Secre_tail"/>
    <property type="match status" value="1"/>
</dbReference>
<dbReference type="PANTHER" id="PTHR12147">
    <property type="entry name" value="METALLOPEPTIDASE M28 FAMILY MEMBER"/>
    <property type="match status" value="1"/>
</dbReference>
<accession>A0ABP7UQ89</accession>
<evidence type="ECO:0000313" key="6">
    <source>
        <dbReference type="Proteomes" id="UP001500426"/>
    </source>
</evidence>
<feature type="domain" description="Secretion system C-terminal sorting" evidence="4">
    <location>
        <begin position="324"/>
        <end position="397"/>
    </location>
</feature>
<evidence type="ECO:0000256" key="2">
    <source>
        <dbReference type="SAM" id="SignalP"/>
    </source>
</evidence>
<evidence type="ECO:0000259" key="4">
    <source>
        <dbReference type="Pfam" id="PF18962"/>
    </source>
</evidence>
<organism evidence="5 6">
    <name type="scientific">Flavobacterium chungnamense</name>
    <dbReference type="NCBI Taxonomy" id="706182"/>
    <lineage>
        <taxon>Bacteria</taxon>
        <taxon>Pseudomonadati</taxon>
        <taxon>Bacteroidota</taxon>
        <taxon>Flavobacteriia</taxon>
        <taxon>Flavobacteriales</taxon>
        <taxon>Flavobacteriaceae</taxon>
        <taxon>Flavobacterium</taxon>
    </lineage>
</organism>
<dbReference type="Pfam" id="PF04389">
    <property type="entry name" value="Peptidase_M28"/>
    <property type="match status" value="1"/>
</dbReference>
<feature type="domain" description="Peptidase M28" evidence="3">
    <location>
        <begin position="104"/>
        <end position="291"/>
    </location>
</feature>
<dbReference type="EMBL" id="BAABCS010000014">
    <property type="protein sequence ID" value="GAA4049104.1"/>
    <property type="molecule type" value="Genomic_DNA"/>
</dbReference>
<protein>
    <recommendedName>
        <fullName evidence="7">Leucyl aminopeptidase</fullName>
    </recommendedName>
</protein>
<feature type="chain" id="PRO_5047161968" description="Leucyl aminopeptidase" evidence="2">
    <location>
        <begin position="24"/>
        <end position="398"/>
    </location>
</feature>
<gene>
    <name evidence="5" type="ORF">GCM10022388_13680</name>
</gene>
<dbReference type="Proteomes" id="UP001500426">
    <property type="component" value="Unassembled WGS sequence"/>
</dbReference>
<keyword evidence="6" id="KW-1185">Reference proteome</keyword>